<dbReference type="GO" id="GO:0042910">
    <property type="term" value="F:xenobiotic transmembrane transporter activity"/>
    <property type="evidence" value="ECO:0007669"/>
    <property type="project" value="InterPro"/>
</dbReference>
<evidence type="ECO:0000256" key="3">
    <source>
        <dbReference type="ARBA" id="ARBA00022448"/>
    </source>
</evidence>
<feature type="transmembrane region" description="Helical" evidence="8">
    <location>
        <begin position="50"/>
        <end position="69"/>
    </location>
</feature>
<evidence type="ECO:0000256" key="8">
    <source>
        <dbReference type="RuleBase" id="RU365088"/>
    </source>
</evidence>
<dbReference type="AlphaFoldDB" id="A0A934II03"/>
<reference evidence="10" key="1">
    <citation type="submission" date="2020-12" db="EMBL/GenBank/DDBJ databases">
        <title>Bacterial taxonomy.</title>
        <authorList>
            <person name="Pan X."/>
        </authorList>
    </citation>
    <scope>NUCLEOTIDE SEQUENCE</scope>
    <source>
        <strain evidence="10">B2012</strain>
    </source>
</reference>
<dbReference type="PANTHER" id="PTHR23502">
    <property type="entry name" value="MAJOR FACILITATOR SUPERFAMILY"/>
    <property type="match status" value="1"/>
</dbReference>
<dbReference type="GO" id="GO:1990961">
    <property type="term" value="P:xenobiotic detoxification by transmembrane export across the plasma membrane"/>
    <property type="evidence" value="ECO:0007669"/>
    <property type="project" value="InterPro"/>
</dbReference>
<feature type="transmembrane region" description="Helical" evidence="8">
    <location>
        <begin position="15"/>
        <end position="38"/>
    </location>
</feature>
<evidence type="ECO:0000313" key="11">
    <source>
        <dbReference type="Proteomes" id="UP000609531"/>
    </source>
</evidence>
<dbReference type="InterPro" id="IPR004812">
    <property type="entry name" value="Efflux_drug-R_Bcr/CmlA"/>
</dbReference>
<feature type="transmembrane region" description="Helical" evidence="8">
    <location>
        <begin position="218"/>
        <end position="242"/>
    </location>
</feature>
<keyword evidence="8" id="KW-0997">Cell inner membrane</keyword>
<comment type="similarity">
    <text evidence="2 8">Belongs to the major facilitator superfamily. Bcr/CmlA family.</text>
</comment>
<evidence type="ECO:0000256" key="2">
    <source>
        <dbReference type="ARBA" id="ARBA00006236"/>
    </source>
</evidence>
<dbReference type="SUPFAM" id="SSF103473">
    <property type="entry name" value="MFS general substrate transporter"/>
    <property type="match status" value="1"/>
</dbReference>
<feature type="transmembrane region" description="Helical" evidence="8">
    <location>
        <begin position="343"/>
        <end position="367"/>
    </location>
</feature>
<dbReference type="InterPro" id="IPR011701">
    <property type="entry name" value="MFS"/>
</dbReference>
<feature type="transmembrane region" description="Helical" evidence="8">
    <location>
        <begin position="254"/>
        <end position="272"/>
    </location>
</feature>
<dbReference type="GO" id="GO:0005886">
    <property type="term" value="C:plasma membrane"/>
    <property type="evidence" value="ECO:0007669"/>
    <property type="project" value="UniProtKB-SubCell"/>
</dbReference>
<dbReference type="NCBIfam" id="TIGR00710">
    <property type="entry name" value="efflux_Bcr_CflA"/>
    <property type="match status" value="1"/>
</dbReference>
<dbReference type="EMBL" id="JAEKJA010000003">
    <property type="protein sequence ID" value="MBJ3775351.1"/>
    <property type="molecule type" value="Genomic_DNA"/>
</dbReference>
<dbReference type="PROSITE" id="PS50850">
    <property type="entry name" value="MFS"/>
    <property type="match status" value="1"/>
</dbReference>
<comment type="subcellular location">
    <subcellularLocation>
        <location evidence="8">Cell inner membrane</location>
        <topology evidence="8">Multi-pass membrane protein</topology>
    </subcellularLocation>
    <subcellularLocation>
        <location evidence="1">Cell membrane</location>
        <topology evidence="1">Multi-pass membrane protein</topology>
    </subcellularLocation>
</comment>
<feature type="domain" description="Major facilitator superfamily (MFS) profile" evidence="9">
    <location>
        <begin position="12"/>
        <end position="398"/>
    </location>
</feature>
<evidence type="ECO:0000256" key="1">
    <source>
        <dbReference type="ARBA" id="ARBA00004651"/>
    </source>
</evidence>
<dbReference type="RefSeq" id="WP_198881218.1">
    <property type="nucleotide sequence ID" value="NZ_JAEKJA010000003.1"/>
</dbReference>
<protein>
    <recommendedName>
        <fullName evidence="8">Bcr/CflA family efflux transporter</fullName>
    </recommendedName>
</protein>
<keyword evidence="4" id="KW-1003">Cell membrane</keyword>
<feature type="transmembrane region" description="Helical" evidence="8">
    <location>
        <begin position="310"/>
        <end position="331"/>
    </location>
</feature>
<feature type="transmembrane region" description="Helical" evidence="8">
    <location>
        <begin position="81"/>
        <end position="100"/>
    </location>
</feature>
<dbReference type="InterPro" id="IPR020846">
    <property type="entry name" value="MFS_dom"/>
</dbReference>
<organism evidence="10 11">
    <name type="scientific">Acuticoccus mangrovi</name>
    <dbReference type="NCBI Taxonomy" id="2796142"/>
    <lineage>
        <taxon>Bacteria</taxon>
        <taxon>Pseudomonadati</taxon>
        <taxon>Pseudomonadota</taxon>
        <taxon>Alphaproteobacteria</taxon>
        <taxon>Hyphomicrobiales</taxon>
        <taxon>Amorphaceae</taxon>
        <taxon>Acuticoccus</taxon>
    </lineage>
</organism>
<evidence type="ECO:0000256" key="7">
    <source>
        <dbReference type="ARBA" id="ARBA00023136"/>
    </source>
</evidence>
<keyword evidence="6 8" id="KW-1133">Transmembrane helix</keyword>
<name>A0A934II03_9HYPH</name>
<proteinExistence type="inferred from homology"/>
<dbReference type="Pfam" id="PF07690">
    <property type="entry name" value="MFS_1"/>
    <property type="match status" value="1"/>
</dbReference>
<keyword evidence="5 8" id="KW-0812">Transmembrane</keyword>
<feature type="transmembrane region" description="Helical" evidence="8">
    <location>
        <begin position="106"/>
        <end position="127"/>
    </location>
</feature>
<dbReference type="Proteomes" id="UP000609531">
    <property type="component" value="Unassembled WGS sequence"/>
</dbReference>
<feature type="transmembrane region" description="Helical" evidence="8">
    <location>
        <begin position="167"/>
        <end position="189"/>
    </location>
</feature>
<feature type="transmembrane region" description="Helical" evidence="8">
    <location>
        <begin position="373"/>
        <end position="394"/>
    </location>
</feature>
<feature type="transmembrane region" description="Helical" evidence="8">
    <location>
        <begin position="284"/>
        <end position="304"/>
    </location>
</feature>
<evidence type="ECO:0000256" key="6">
    <source>
        <dbReference type="ARBA" id="ARBA00022989"/>
    </source>
</evidence>
<evidence type="ECO:0000256" key="4">
    <source>
        <dbReference type="ARBA" id="ARBA00022475"/>
    </source>
</evidence>
<gene>
    <name evidence="10" type="ORF">JCR33_06615</name>
</gene>
<dbReference type="InterPro" id="IPR036259">
    <property type="entry name" value="MFS_trans_sf"/>
</dbReference>
<keyword evidence="3 8" id="KW-0813">Transport</keyword>
<sequence>MAVAAPGGTDSELRISLIGGLMIGLGPVSVSIYAPALPQITADLGTSADVISLSITLFFAGFAVFQLVCGTLSDSLGRKPVALAFFALYFLATLAALVAVNPEMLLAARFFQGIGAAVGVAVTRAIVRDLFDGETSVRVLSLMATVIAIGPTLAPSIGGVIVEFLNWRAIFVLLAVWSLVVIFAIGFGLRETRPPRPGQLRLGPLWRSARRLVTDWRYMVPTLGVAGVGGTMYALASVLPFLIIGEIGLSPTGYGLWMIFQSGMYMTGSIVARTLSRFWAPRRLAAMGVGFALVGTLGLAVQLLGPRPSVITVMAPIALVAFGSAHMLPALMTAAMRGFPEDAGMASSILGFSQMATGFLVGSAAGLLHQPMVAIFTIIPLGYGVGCLCTFLWLRARRGD</sequence>
<dbReference type="PANTHER" id="PTHR23502:SF132">
    <property type="entry name" value="POLYAMINE TRANSPORTER 2-RELATED"/>
    <property type="match status" value="1"/>
</dbReference>
<feature type="transmembrane region" description="Helical" evidence="8">
    <location>
        <begin position="139"/>
        <end position="161"/>
    </location>
</feature>
<evidence type="ECO:0000259" key="9">
    <source>
        <dbReference type="PROSITE" id="PS50850"/>
    </source>
</evidence>
<evidence type="ECO:0000313" key="10">
    <source>
        <dbReference type="EMBL" id="MBJ3775351.1"/>
    </source>
</evidence>
<dbReference type="CDD" id="cd17320">
    <property type="entry name" value="MFS_MdfA_MDR_like"/>
    <property type="match status" value="1"/>
</dbReference>
<keyword evidence="7 8" id="KW-0472">Membrane</keyword>
<evidence type="ECO:0000256" key="5">
    <source>
        <dbReference type="ARBA" id="ARBA00022692"/>
    </source>
</evidence>
<dbReference type="Gene3D" id="1.20.1720.10">
    <property type="entry name" value="Multidrug resistance protein D"/>
    <property type="match status" value="1"/>
</dbReference>
<accession>A0A934II03</accession>
<comment type="caution">
    <text evidence="10">The sequence shown here is derived from an EMBL/GenBank/DDBJ whole genome shotgun (WGS) entry which is preliminary data.</text>
</comment>
<keyword evidence="11" id="KW-1185">Reference proteome</keyword>
<dbReference type="PRINTS" id="PR01036">
    <property type="entry name" value="TCRTETB"/>
</dbReference>